<sequence>MSAQLEREADWEASILAWLHRQLFVKPPAPPASVRLTDQTAIVTGSNVGLGFECCMQLLKMDLQHLILAVRSEFRGNAAASHLRSEFPGAEIEVWILDMESYDSIVQFARRCESLPSFKIVILNAGLTRQNFERNPYTNHETMLQVNYLSTALLAILLAPILKAKRQGPHPGRLTVVGSDMSHWGRFPEPHADSMIQSLDDDKDFKPMGRYLLTKLMEQFFVTKLAKQVSPDAVVINIVNPGFCSGTSLNREWSRSWLTKLLTVTLARTTVDGARAYIDAAVIKGKESHGSYNSEGKIKPYPKIVYTTLGKEIEEKLWKETLNEFEFVGAASIIEGMKRG</sequence>
<reference evidence="2" key="1">
    <citation type="journal article" date="2020" name="Stud. Mycol.">
        <title>101 Dothideomycetes genomes: a test case for predicting lifestyles and emergence of pathogens.</title>
        <authorList>
            <person name="Haridas S."/>
            <person name="Albert R."/>
            <person name="Binder M."/>
            <person name="Bloem J."/>
            <person name="Labutti K."/>
            <person name="Salamov A."/>
            <person name="Andreopoulos B."/>
            <person name="Baker S."/>
            <person name="Barry K."/>
            <person name="Bills G."/>
            <person name="Bluhm B."/>
            <person name="Cannon C."/>
            <person name="Castanera R."/>
            <person name="Culley D."/>
            <person name="Daum C."/>
            <person name="Ezra D."/>
            <person name="Gonzalez J."/>
            <person name="Henrissat B."/>
            <person name="Kuo A."/>
            <person name="Liang C."/>
            <person name="Lipzen A."/>
            <person name="Lutzoni F."/>
            <person name="Magnuson J."/>
            <person name="Mondo S."/>
            <person name="Nolan M."/>
            <person name="Ohm R."/>
            <person name="Pangilinan J."/>
            <person name="Park H.-J."/>
            <person name="Ramirez L."/>
            <person name="Alfaro M."/>
            <person name="Sun H."/>
            <person name="Tritt A."/>
            <person name="Yoshinaga Y."/>
            <person name="Zwiers L.-H."/>
            <person name="Turgeon B."/>
            <person name="Goodwin S."/>
            <person name="Spatafora J."/>
            <person name="Crous P."/>
            <person name="Grigoriev I."/>
        </authorList>
    </citation>
    <scope>NUCLEOTIDE SEQUENCE</scope>
    <source>
        <strain evidence="2">CBS 207.26</strain>
    </source>
</reference>
<dbReference type="SUPFAM" id="SSF51735">
    <property type="entry name" value="NAD(P)-binding Rossmann-fold domains"/>
    <property type="match status" value="1"/>
</dbReference>
<evidence type="ECO:0000313" key="3">
    <source>
        <dbReference type="Proteomes" id="UP000800200"/>
    </source>
</evidence>
<dbReference type="EMBL" id="ML994658">
    <property type="protein sequence ID" value="KAF2180361.1"/>
    <property type="molecule type" value="Genomic_DNA"/>
</dbReference>
<protein>
    <submittedName>
        <fullName evidence="2">NAD(P)-binding protein</fullName>
    </submittedName>
</protein>
<name>A0A6A6DLL5_9PEZI</name>
<dbReference type="PANTHER" id="PTHR43157">
    <property type="entry name" value="PHOSPHATIDYLINOSITOL-GLYCAN BIOSYNTHESIS CLASS F PROTEIN-RELATED"/>
    <property type="match status" value="1"/>
</dbReference>
<evidence type="ECO:0000256" key="1">
    <source>
        <dbReference type="ARBA" id="ARBA00023002"/>
    </source>
</evidence>
<dbReference type="GO" id="GO:0016491">
    <property type="term" value="F:oxidoreductase activity"/>
    <property type="evidence" value="ECO:0007669"/>
    <property type="project" value="UniProtKB-KW"/>
</dbReference>
<dbReference type="Proteomes" id="UP000800200">
    <property type="component" value="Unassembled WGS sequence"/>
</dbReference>
<keyword evidence="3" id="KW-1185">Reference proteome</keyword>
<dbReference type="AlphaFoldDB" id="A0A6A6DLL5"/>
<dbReference type="OrthoDB" id="542013at2759"/>
<organism evidence="2 3">
    <name type="scientific">Zopfia rhizophila CBS 207.26</name>
    <dbReference type="NCBI Taxonomy" id="1314779"/>
    <lineage>
        <taxon>Eukaryota</taxon>
        <taxon>Fungi</taxon>
        <taxon>Dikarya</taxon>
        <taxon>Ascomycota</taxon>
        <taxon>Pezizomycotina</taxon>
        <taxon>Dothideomycetes</taxon>
        <taxon>Dothideomycetes incertae sedis</taxon>
        <taxon>Zopfiaceae</taxon>
        <taxon>Zopfia</taxon>
    </lineage>
</organism>
<accession>A0A6A6DLL5</accession>
<proteinExistence type="predicted"/>
<dbReference type="InterPro" id="IPR002347">
    <property type="entry name" value="SDR_fam"/>
</dbReference>
<evidence type="ECO:0000313" key="2">
    <source>
        <dbReference type="EMBL" id="KAF2180361.1"/>
    </source>
</evidence>
<dbReference type="PANTHER" id="PTHR43157:SF35">
    <property type="entry name" value="DEHYDROGENASE_REDUCTASE FAMILY PROTEIN, PUTATIVE-RELATED"/>
    <property type="match status" value="1"/>
</dbReference>
<gene>
    <name evidence="2" type="ORF">K469DRAFT_592420</name>
</gene>
<dbReference type="InterPro" id="IPR036291">
    <property type="entry name" value="NAD(P)-bd_dom_sf"/>
</dbReference>
<dbReference type="Pfam" id="PF00106">
    <property type="entry name" value="adh_short"/>
    <property type="match status" value="1"/>
</dbReference>
<dbReference type="Gene3D" id="3.40.50.720">
    <property type="entry name" value="NAD(P)-binding Rossmann-like Domain"/>
    <property type="match status" value="1"/>
</dbReference>
<keyword evidence="1" id="KW-0560">Oxidoreductase</keyword>